<dbReference type="SMART" id="SM00382">
    <property type="entry name" value="AAA"/>
    <property type="match status" value="1"/>
</dbReference>
<dbReference type="Gene3D" id="1.20.1560.10">
    <property type="entry name" value="ABC transporter type 1, transmembrane domain"/>
    <property type="match status" value="1"/>
</dbReference>
<keyword evidence="11" id="KW-1185">Reference proteome</keyword>
<evidence type="ECO:0000256" key="1">
    <source>
        <dbReference type="ARBA" id="ARBA00004651"/>
    </source>
</evidence>
<gene>
    <name evidence="10" type="ORF">ACFQ4B_22645</name>
</gene>
<feature type="transmembrane region" description="Helical" evidence="7">
    <location>
        <begin position="188"/>
        <end position="207"/>
    </location>
</feature>
<dbReference type="PROSITE" id="PS50929">
    <property type="entry name" value="ABC_TM1F"/>
    <property type="match status" value="1"/>
</dbReference>
<proteinExistence type="predicted"/>
<feature type="domain" description="ABC transporter" evidence="8">
    <location>
        <begin position="376"/>
        <end position="614"/>
    </location>
</feature>
<name>A0ABW3UQ76_9BACL</name>
<reference evidence="11" key="1">
    <citation type="journal article" date="2019" name="Int. J. Syst. Evol. Microbiol.">
        <title>The Global Catalogue of Microorganisms (GCM) 10K type strain sequencing project: providing services to taxonomists for standard genome sequencing and annotation.</title>
        <authorList>
            <consortium name="The Broad Institute Genomics Platform"/>
            <consortium name="The Broad Institute Genome Sequencing Center for Infectious Disease"/>
            <person name="Wu L."/>
            <person name="Ma J."/>
        </authorList>
    </citation>
    <scope>NUCLEOTIDE SEQUENCE [LARGE SCALE GENOMIC DNA]</scope>
    <source>
        <strain evidence="11">CCUG 53270</strain>
    </source>
</reference>
<evidence type="ECO:0000256" key="3">
    <source>
        <dbReference type="ARBA" id="ARBA00022741"/>
    </source>
</evidence>
<keyword evidence="4 10" id="KW-0067">ATP-binding</keyword>
<evidence type="ECO:0000256" key="2">
    <source>
        <dbReference type="ARBA" id="ARBA00022692"/>
    </source>
</evidence>
<dbReference type="PANTHER" id="PTHR43394:SF1">
    <property type="entry name" value="ATP-BINDING CASSETTE SUB-FAMILY B MEMBER 10, MITOCHONDRIAL"/>
    <property type="match status" value="1"/>
</dbReference>
<dbReference type="InterPro" id="IPR011527">
    <property type="entry name" value="ABC1_TM_dom"/>
</dbReference>
<evidence type="ECO:0000259" key="9">
    <source>
        <dbReference type="PROSITE" id="PS50929"/>
    </source>
</evidence>
<accession>A0ABW3UQ76</accession>
<keyword evidence="2 7" id="KW-0812">Transmembrane</keyword>
<feature type="transmembrane region" description="Helical" evidence="7">
    <location>
        <begin position="139"/>
        <end position="168"/>
    </location>
</feature>
<protein>
    <submittedName>
        <fullName evidence="10">ABC transporter ATP-binding protein</fullName>
    </submittedName>
</protein>
<feature type="domain" description="ABC transmembrane type-1" evidence="9">
    <location>
        <begin position="39"/>
        <end position="342"/>
    </location>
</feature>
<feature type="transmembrane region" description="Helical" evidence="7">
    <location>
        <begin position="69"/>
        <end position="90"/>
    </location>
</feature>
<dbReference type="GO" id="GO:0005524">
    <property type="term" value="F:ATP binding"/>
    <property type="evidence" value="ECO:0007669"/>
    <property type="project" value="UniProtKB-KW"/>
</dbReference>
<keyword evidence="6 7" id="KW-0472">Membrane</keyword>
<evidence type="ECO:0000256" key="4">
    <source>
        <dbReference type="ARBA" id="ARBA00022840"/>
    </source>
</evidence>
<comment type="subcellular location">
    <subcellularLocation>
        <location evidence="1">Cell membrane</location>
        <topology evidence="1">Multi-pass membrane protein</topology>
    </subcellularLocation>
</comment>
<dbReference type="CDD" id="cd03228">
    <property type="entry name" value="ABCC_MRP_Like"/>
    <property type="match status" value="1"/>
</dbReference>
<dbReference type="RefSeq" id="WP_345588820.1">
    <property type="nucleotide sequence ID" value="NZ_BAABJG010000015.1"/>
</dbReference>
<feature type="transmembrane region" description="Helical" evidence="7">
    <location>
        <begin position="284"/>
        <end position="307"/>
    </location>
</feature>
<keyword evidence="3" id="KW-0547">Nucleotide-binding</keyword>
<evidence type="ECO:0000256" key="6">
    <source>
        <dbReference type="ARBA" id="ARBA00023136"/>
    </source>
</evidence>
<dbReference type="SUPFAM" id="SSF52540">
    <property type="entry name" value="P-loop containing nucleoside triphosphate hydrolases"/>
    <property type="match status" value="1"/>
</dbReference>
<evidence type="ECO:0000259" key="8">
    <source>
        <dbReference type="PROSITE" id="PS50893"/>
    </source>
</evidence>
<dbReference type="InterPro" id="IPR003439">
    <property type="entry name" value="ABC_transporter-like_ATP-bd"/>
</dbReference>
<keyword evidence="5 7" id="KW-1133">Transmembrane helix</keyword>
<evidence type="ECO:0000256" key="5">
    <source>
        <dbReference type="ARBA" id="ARBA00022989"/>
    </source>
</evidence>
<dbReference type="Pfam" id="PF00005">
    <property type="entry name" value="ABC_tran"/>
    <property type="match status" value="1"/>
</dbReference>
<dbReference type="Gene3D" id="3.40.50.300">
    <property type="entry name" value="P-loop containing nucleotide triphosphate hydrolases"/>
    <property type="match status" value="1"/>
</dbReference>
<dbReference type="PROSITE" id="PS50893">
    <property type="entry name" value="ABC_TRANSPORTER_2"/>
    <property type="match status" value="1"/>
</dbReference>
<feature type="transmembrane region" description="Helical" evidence="7">
    <location>
        <begin position="40"/>
        <end position="57"/>
    </location>
</feature>
<organism evidence="10 11">
    <name type="scientific">Paenibacillus vulneris</name>
    <dbReference type="NCBI Taxonomy" id="1133364"/>
    <lineage>
        <taxon>Bacteria</taxon>
        <taxon>Bacillati</taxon>
        <taxon>Bacillota</taxon>
        <taxon>Bacilli</taxon>
        <taxon>Bacillales</taxon>
        <taxon>Paenibacillaceae</taxon>
        <taxon>Paenibacillus</taxon>
    </lineage>
</organism>
<evidence type="ECO:0000313" key="11">
    <source>
        <dbReference type="Proteomes" id="UP001597180"/>
    </source>
</evidence>
<dbReference type="InterPro" id="IPR027417">
    <property type="entry name" value="P-loop_NTPase"/>
</dbReference>
<dbReference type="InterPro" id="IPR003593">
    <property type="entry name" value="AAA+_ATPase"/>
</dbReference>
<dbReference type="InterPro" id="IPR039421">
    <property type="entry name" value="Type_1_exporter"/>
</dbReference>
<dbReference type="InterPro" id="IPR036640">
    <property type="entry name" value="ABC1_TM_sf"/>
</dbReference>
<comment type="caution">
    <text evidence="10">The sequence shown here is derived from an EMBL/GenBank/DDBJ whole genome shotgun (WGS) entry which is preliminary data.</text>
</comment>
<dbReference type="Proteomes" id="UP001597180">
    <property type="component" value="Unassembled WGS sequence"/>
</dbReference>
<dbReference type="EMBL" id="JBHTLU010000031">
    <property type="protein sequence ID" value="MFD1222920.1"/>
    <property type="molecule type" value="Genomic_DNA"/>
</dbReference>
<evidence type="ECO:0000256" key="7">
    <source>
        <dbReference type="SAM" id="Phobius"/>
    </source>
</evidence>
<evidence type="ECO:0000313" key="10">
    <source>
        <dbReference type="EMBL" id="MFD1222920.1"/>
    </source>
</evidence>
<dbReference type="PANTHER" id="PTHR43394">
    <property type="entry name" value="ATP-DEPENDENT PERMEASE MDL1, MITOCHONDRIAL"/>
    <property type="match status" value="1"/>
</dbReference>
<dbReference type="SUPFAM" id="SSF90123">
    <property type="entry name" value="ABC transporter transmembrane region"/>
    <property type="match status" value="1"/>
</dbReference>
<sequence>MKKESGKRRLKKDLQLIKRGCSMISQISPRYLELTMIKSFINAMIPYLSIYMLAVIIDELLGSRNLHLLTLYVGITVGGTLLMTVLSEWISKKLMIRSGMFEAQFEHFLNDKNLTMDFTKLEDPKCTELREKIMGNMSAAGGGITAILGYAASIVESTISIIMAILIASEAITATAAAGSGITGVVNSIWFSLVLIVGIVVCIALTVKNSRTAKKKEFELFQDGAKINGYIAYYNYFYLEDDQAGKDVRIFDQRKLIIEEVLSKGRLPWLNIVNGTYSLNQKYLSLNSAISALIGGFIYIFIGLKALSGTISLGSVTQSYAAIFKLVGAVGSLSVSLSKIRSNNNYLELLYEFVDLPSEMQEGTEIPVLSDTGWEFEFHNVSFRYSSSEEYALKNLSLKLMPNSRTAIVGMNGSGKSTMIKLLCRLYNPESGYITLNGKDIKKYDYNAYVSLFSVVFQDFQLLAFPIGQNVGVSKEYEEEKVWRSLEKVGIADKVRELPFTIEQSIYKSFEEHGIDISGGEEQKIALARAIYKDAPIVVLDEPTAALDPISEFEVYSKFNEMIGCKTALFVSHRLSSCRFCDKIAVFHDGELVQLGTHLELLKNSTGKYFELWNAQAQYYAEKGEDISLNEIN</sequence>